<gene>
    <name evidence="1" type="ORF">HMPREF6485_2501</name>
</gene>
<accession>E6KA65</accession>
<dbReference type="AlphaFoldDB" id="E6KA65"/>
<evidence type="ECO:0000313" key="2">
    <source>
        <dbReference type="Proteomes" id="UP000003112"/>
    </source>
</evidence>
<keyword evidence="2" id="KW-1185">Reference proteome</keyword>
<protein>
    <submittedName>
        <fullName evidence="1">Uncharacterized protein</fullName>
    </submittedName>
</protein>
<name>E6KA65_9BACT</name>
<dbReference type="Proteomes" id="UP000003112">
    <property type="component" value="Unassembled WGS sequence"/>
</dbReference>
<evidence type="ECO:0000313" key="1">
    <source>
        <dbReference type="EMBL" id="EFU29633.1"/>
    </source>
</evidence>
<proteinExistence type="predicted"/>
<dbReference type="EMBL" id="AEPD01000043">
    <property type="protein sequence ID" value="EFU29633.1"/>
    <property type="molecule type" value="Genomic_DNA"/>
</dbReference>
<sequence>MEEIIGHLEEDLGMIVKLFVRFRPFRLRYLPPAVRSGANGLFLVTPTKR</sequence>
<comment type="caution">
    <text evidence="1">The sequence shown here is derived from an EMBL/GenBank/DDBJ whole genome shotgun (WGS) entry which is preliminary data.</text>
</comment>
<dbReference type="HOGENOM" id="CLU_3139099_0_0_10"/>
<organism evidence="1 2">
    <name type="scientific">Segatella buccae ATCC 33574</name>
    <dbReference type="NCBI Taxonomy" id="873513"/>
    <lineage>
        <taxon>Bacteria</taxon>
        <taxon>Pseudomonadati</taxon>
        <taxon>Bacteroidota</taxon>
        <taxon>Bacteroidia</taxon>
        <taxon>Bacteroidales</taxon>
        <taxon>Prevotellaceae</taxon>
        <taxon>Segatella</taxon>
    </lineage>
</organism>
<reference evidence="1 2" key="1">
    <citation type="submission" date="2010-10" db="EMBL/GenBank/DDBJ databases">
        <authorList>
            <person name="Muzny D."/>
            <person name="Qin X."/>
            <person name="Deng J."/>
            <person name="Jiang H."/>
            <person name="Liu Y."/>
            <person name="Qu J."/>
            <person name="Song X.-Z."/>
            <person name="Zhang L."/>
            <person name="Thornton R."/>
            <person name="Coyle M."/>
            <person name="Francisco L."/>
            <person name="Jackson L."/>
            <person name="Javaid M."/>
            <person name="Korchina V."/>
            <person name="Kovar C."/>
            <person name="Mata R."/>
            <person name="Mathew T."/>
            <person name="Ngo R."/>
            <person name="Nguyen L."/>
            <person name="Nguyen N."/>
            <person name="Okwuonu G."/>
            <person name="Ongeri F."/>
            <person name="Pham C."/>
            <person name="Simmons D."/>
            <person name="Wilczek-Boney K."/>
            <person name="Hale W."/>
            <person name="Jakkamsetti A."/>
            <person name="Pham P."/>
            <person name="Ruth R."/>
            <person name="San Lucas F."/>
            <person name="Warren J."/>
            <person name="Zhang J."/>
            <person name="Zhao Z."/>
            <person name="Zhou C."/>
            <person name="Zhu D."/>
            <person name="Lee S."/>
            <person name="Bess C."/>
            <person name="Blankenburg K."/>
            <person name="Forbes L."/>
            <person name="Fu Q."/>
            <person name="Gubbala S."/>
            <person name="Hirani K."/>
            <person name="Jayaseelan J.C."/>
            <person name="Lara F."/>
            <person name="Munidasa M."/>
            <person name="Palculict T."/>
            <person name="Patil S."/>
            <person name="Pu L.-L."/>
            <person name="Saada N."/>
            <person name="Tang L."/>
            <person name="Weissenberger G."/>
            <person name="Zhu Y."/>
            <person name="Hemphill L."/>
            <person name="Shang Y."/>
            <person name="Youmans B."/>
            <person name="Ayvaz T."/>
            <person name="Ross M."/>
            <person name="Santibanez J."/>
            <person name="Aqrawi P."/>
            <person name="Gross S."/>
            <person name="Joshi V."/>
            <person name="Fowler G."/>
            <person name="Nazareth L."/>
            <person name="Reid J."/>
            <person name="Worley K."/>
            <person name="Petrosino J."/>
            <person name="Highlander S."/>
            <person name="Gibbs R."/>
        </authorList>
    </citation>
    <scope>NUCLEOTIDE SEQUENCE [LARGE SCALE GENOMIC DNA]</scope>
    <source>
        <strain evidence="1 2">ATCC 33574</strain>
    </source>
</reference>